<accession>A0A919MX17</accession>
<dbReference type="Proteomes" id="UP000647172">
    <property type="component" value="Unassembled WGS sequence"/>
</dbReference>
<gene>
    <name evidence="2" type="ORF">Ani05nite_63390</name>
</gene>
<comment type="caution">
    <text evidence="2">The sequence shown here is derived from an EMBL/GenBank/DDBJ whole genome shotgun (WGS) entry which is preliminary data.</text>
</comment>
<reference evidence="2" key="1">
    <citation type="submission" date="2021-01" db="EMBL/GenBank/DDBJ databases">
        <title>Whole genome shotgun sequence of Actinoplanes nipponensis NBRC 14063.</title>
        <authorList>
            <person name="Komaki H."/>
            <person name="Tamura T."/>
        </authorList>
    </citation>
    <scope>NUCLEOTIDE SEQUENCE</scope>
    <source>
        <strain evidence="2">NBRC 14063</strain>
    </source>
</reference>
<keyword evidence="3" id="KW-1185">Reference proteome</keyword>
<evidence type="ECO:0000256" key="1">
    <source>
        <dbReference type="SAM" id="MobiDB-lite"/>
    </source>
</evidence>
<evidence type="ECO:0000313" key="3">
    <source>
        <dbReference type="Proteomes" id="UP000647172"/>
    </source>
</evidence>
<sequence>MAGHAGEAVRPDRSGLGGRQAVWEVDAAMAGVWGGRSWPEAPGGGYAVWEVVAGRLAPGGPACGAGGCGGTARGPGGGLAVWQLVAEQITARAAGMQCGRSRPDRPNSGPPTCGETATGEAEGWTAETWRGRARPATPRPACREGSPPEETRTPPIDLRRKTARPDKPENHPPVQPP</sequence>
<name>A0A919MX17_9ACTN</name>
<dbReference type="AlphaFoldDB" id="A0A919MX17"/>
<dbReference type="EMBL" id="BOMQ01000074">
    <property type="protein sequence ID" value="GIE52805.1"/>
    <property type="molecule type" value="Genomic_DNA"/>
</dbReference>
<protein>
    <submittedName>
        <fullName evidence="2">Uncharacterized protein</fullName>
    </submittedName>
</protein>
<feature type="compositionally biased region" description="Basic and acidic residues" evidence="1">
    <location>
        <begin position="149"/>
        <end position="170"/>
    </location>
</feature>
<evidence type="ECO:0000313" key="2">
    <source>
        <dbReference type="EMBL" id="GIE52805.1"/>
    </source>
</evidence>
<proteinExistence type="predicted"/>
<organism evidence="2 3">
    <name type="scientific">Actinoplanes nipponensis</name>
    <dbReference type="NCBI Taxonomy" id="135950"/>
    <lineage>
        <taxon>Bacteria</taxon>
        <taxon>Bacillati</taxon>
        <taxon>Actinomycetota</taxon>
        <taxon>Actinomycetes</taxon>
        <taxon>Micromonosporales</taxon>
        <taxon>Micromonosporaceae</taxon>
        <taxon>Actinoplanes</taxon>
    </lineage>
</organism>
<feature type="region of interest" description="Disordered" evidence="1">
    <location>
        <begin position="94"/>
        <end position="177"/>
    </location>
</feature>